<reference evidence="7 8" key="1">
    <citation type="submission" date="2023-08" db="EMBL/GenBank/DDBJ databases">
        <title>Oxalobacteraceae gen .nov., isolated from river sludge outside the plant.</title>
        <authorList>
            <person name="Zhao S.Y."/>
        </authorList>
    </citation>
    <scope>NUCLEOTIDE SEQUENCE [LARGE SCALE GENOMIC DNA]</scope>
    <source>
        <strain evidence="7 8">R-40</strain>
    </source>
</reference>
<feature type="transmembrane region" description="Helical" evidence="6">
    <location>
        <begin position="96"/>
        <end position="112"/>
    </location>
</feature>
<gene>
    <name evidence="7" type="ORF">Q8A64_06180</name>
</gene>
<accession>A0ABU1BLX1</accession>
<feature type="transmembrane region" description="Helical" evidence="6">
    <location>
        <begin position="165"/>
        <end position="185"/>
    </location>
</feature>
<protein>
    <recommendedName>
        <fullName evidence="6">GDT1 family protein</fullName>
    </recommendedName>
</protein>
<comment type="subcellular location">
    <subcellularLocation>
        <location evidence="1 6">Membrane</location>
        <topology evidence="1 6">Multi-pass membrane protein</topology>
    </subcellularLocation>
</comment>
<proteinExistence type="inferred from homology"/>
<comment type="similarity">
    <text evidence="2 6">Belongs to the GDT1 family.</text>
</comment>
<evidence type="ECO:0000256" key="4">
    <source>
        <dbReference type="ARBA" id="ARBA00022989"/>
    </source>
</evidence>
<evidence type="ECO:0000256" key="5">
    <source>
        <dbReference type="ARBA" id="ARBA00023136"/>
    </source>
</evidence>
<dbReference type="InterPro" id="IPR001727">
    <property type="entry name" value="GDT1-like"/>
</dbReference>
<evidence type="ECO:0000256" key="6">
    <source>
        <dbReference type="RuleBase" id="RU365102"/>
    </source>
</evidence>
<evidence type="ECO:0000256" key="1">
    <source>
        <dbReference type="ARBA" id="ARBA00004141"/>
    </source>
</evidence>
<keyword evidence="3 6" id="KW-0812">Transmembrane</keyword>
<dbReference type="Pfam" id="PF01169">
    <property type="entry name" value="GDT1"/>
    <property type="match status" value="2"/>
</dbReference>
<dbReference type="RefSeq" id="WP_338435917.1">
    <property type="nucleotide sequence ID" value="NZ_JAUYVH010000002.1"/>
</dbReference>
<dbReference type="PANTHER" id="PTHR12608">
    <property type="entry name" value="TRANSMEMBRANE PROTEIN HTP-1 RELATED"/>
    <property type="match status" value="1"/>
</dbReference>
<evidence type="ECO:0000256" key="3">
    <source>
        <dbReference type="ARBA" id="ARBA00022692"/>
    </source>
</evidence>
<comment type="caution">
    <text evidence="7">The sequence shown here is derived from an EMBL/GenBank/DDBJ whole genome shotgun (WGS) entry which is preliminary data.</text>
</comment>
<keyword evidence="8" id="KW-1185">Reference proteome</keyword>
<feature type="transmembrane region" description="Helical" evidence="6">
    <location>
        <begin position="132"/>
        <end position="153"/>
    </location>
</feature>
<feature type="transmembrane region" description="Helical" evidence="6">
    <location>
        <begin position="67"/>
        <end position="84"/>
    </location>
</feature>
<evidence type="ECO:0000313" key="7">
    <source>
        <dbReference type="EMBL" id="MDQ9169997.1"/>
    </source>
</evidence>
<keyword evidence="4 6" id="KW-1133">Transmembrane helix</keyword>
<sequence length="191" mass="20273">MEAFLISTGIVALAEIGDKTQLLAFILAAKFRKPWPIILGILLATLANHGFAGAVGSWVTTVLGPQTLRWVLGLSFLGMAVWTLIPDKFDEKDAKLAHFGVFGTTLIAFFLAEMGDKTQIATIALAAQFKAFFAVVAGTTLGMMIANVPAVLLGSRIAHKMPVRLVHTIAAVIFAVLGVATLSGMGERFGF</sequence>
<organism evidence="7 8">
    <name type="scientific">Keguizhuia sedimenti</name>
    <dbReference type="NCBI Taxonomy" id="3064264"/>
    <lineage>
        <taxon>Bacteria</taxon>
        <taxon>Pseudomonadati</taxon>
        <taxon>Pseudomonadota</taxon>
        <taxon>Betaproteobacteria</taxon>
        <taxon>Burkholderiales</taxon>
        <taxon>Oxalobacteraceae</taxon>
        <taxon>Keguizhuia</taxon>
    </lineage>
</organism>
<dbReference type="Proteomes" id="UP001225596">
    <property type="component" value="Unassembled WGS sequence"/>
</dbReference>
<evidence type="ECO:0000256" key="2">
    <source>
        <dbReference type="ARBA" id="ARBA00009190"/>
    </source>
</evidence>
<feature type="transmembrane region" description="Helical" evidence="6">
    <location>
        <begin position="35"/>
        <end position="55"/>
    </location>
</feature>
<dbReference type="PANTHER" id="PTHR12608:SF1">
    <property type="entry name" value="TRANSMEMBRANE PROTEIN 165"/>
    <property type="match status" value="1"/>
</dbReference>
<keyword evidence="5 6" id="KW-0472">Membrane</keyword>
<evidence type="ECO:0000313" key="8">
    <source>
        <dbReference type="Proteomes" id="UP001225596"/>
    </source>
</evidence>
<dbReference type="EMBL" id="JAUYVH010000002">
    <property type="protein sequence ID" value="MDQ9169997.1"/>
    <property type="molecule type" value="Genomic_DNA"/>
</dbReference>
<name>A0ABU1BLX1_9BURK</name>